<reference evidence="4 5" key="1">
    <citation type="journal article" date="2012" name="J. Bacteriol.">
        <title>Complete genome sequences of Desulfosporosinus orientis DSM765T, Desulfosporosinus youngiae DSM17734T, Desulfosporosinus meridiei DSM13257T, and Desulfosporosinus acidiphilus DSM22704T.</title>
        <authorList>
            <person name="Pester M."/>
            <person name="Brambilla E."/>
            <person name="Alazard D."/>
            <person name="Rattei T."/>
            <person name="Weinmaier T."/>
            <person name="Han J."/>
            <person name="Lucas S."/>
            <person name="Lapidus A."/>
            <person name="Cheng J.F."/>
            <person name="Goodwin L."/>
            <person name="Pitluck S."/>
            <person name="Peters L."/>
            <person name="Ovchinnikova G."/>
            <person name="Teshima H."/>
            <person name="Detter J.C."/>
            <person name="Han C.S."/>
            <person name="Tapia R."/>
            <person name="Land M.L."/>
            <person name="Hauser L."/>
            <person name="Kyrpides N.C."/>
            <person name="Ivanova N.N."/>
            <person name="Pagani I."/>
            <person name="Huntmann M."/>
            <person name="Wei C.L."/>
            <person name="Davenport K.W."/>
            <person name="Daligault H."/>
            <person name="Chain P.S."/>
            <person name="Chen A."/>
            <person name="Mavromatis K."/>
            <person name="Markowitz V."/>
            <person name="Szeto E."/>
            <person name="Mikhailova N."/>
            <person name="Pati A."/>
            <person name="Wagner M."/>
            <person name="Woyke T."/>
            <person name="Ollivier B."/>
            <person name="Klenk H.P."/>
            <person name="Spring S."/>
            <person name="Loy A."/>
        </authorList>
    </citation>
    <scope>NUCLEOTIDE SEQUENCE [LARGE SCALE GENOMIC DNA]</scope>
    <source>
        <strain evidence="5">DSM 22704 / JCM 16185 / SJ4</strain>
    </source>
</reference>
<feature type="domain" description="BIG2" evidence="3">
    <location>
        <begin position="264"/>
        <end position="341"/>
    </location>
</feature>
<evidence type="ECO:0000313" key="5">
    <source>
        <dbReference type="Proteomes" id="UP000002892"/>
    </source>
</evidence>
<gene>
    <name evidence="4" type="ordered locus">Desaci_4345</name>
</gene>
<dbReference type="Pfam" id="PF01841">
    <property type="entry name" value="Transglut_core"/>
    <property type="match status" value="1"/>
</dbReference>
<evidence type="ECO:0000256" key="1">
    <source>
        <dbReference type="SAM" id="SignalP"/>
    </source>
</evidence>
<dbReference type="InterPro" id="IPR003343">
    <property type="entry name" value="Big_2"/>
</dbReference>
<dbReference type="PANTHER" id="PTHR46333">
    <property type="entry name" value="CYTOKINESIS PROTEIN 3"/>
    <property type="match status" value="1"/>
</dbReference>
<dbReference type="SUPFAM" id="SSF54001">
    <property type="entry name" value="Cysteine proteinases"/>
    <property type="match status" value="1"/>
</dbReference>
<proteinExistence type="predicted"/>
<dbReference type="Proteomes" id="UP000002892">
    <property type="component" value="Chromosome"/>
</dbReference>
<dbReference type="InterPro" id="IPR002931">
    <property type="entry name" value="Transglutaminase-like"/>
</dbReference>
<feature type="domain" description="Transglutaminase-like" evidence="2">
    <location>
        <begin position="164"/>
        <end position="224"/>
    </location>
</feature>
<dbReference type="SMART" id="SM00460">
    <property type="entry name" value="TGc"/>
    <property type="match status" value="1"/>
</dbReference>
<dbReference type="Gene3D" id="3.10.620.30">
    <property type="match status" value="1"/>
</dbReference>
<organism evidence="4 5">
    <name type="scientific">Desulfosporosinus acidiphilus (strain DSM 22704 / JCM 16185 / SJ4)</name>
    <dbReference type="NCBI Taxonomy" id="646529"/>
    <lineage>
        <taxon>Bacteria</taxon>
        <taxon>Bacillati</taxon>
        <taxon>Bacillota</taxon>
        <taxon>Clostridia</taxon>
        <taxon>Eubacteriales</taxon>
        <taxon>Desulfitobacteriaceae</taxon>
        <taxon>Desulfosporosinus</taxon>
    </lineage>
</organism>
<dbReference type="SUPFAM" id="SSF49373">
    <property type="entry name" value="Invasin/intimin cell-adhesion fragments"/>
    <property type="match status" value="3"/>
</dbReference>
<dbReference type="InterPro" id="IPR052557">
    <property type="entry name" value="CAP/Cytokinesis_protein"/>
</dbReference>
<keyword evidence="5" id="KW-1185">Reference proteome</keyword>
<dbReference type="GO" id="GO:0005737">
    <property type="term" value="C:cytoplasm"/>
    <property type="evidence" value="ECO:0007669"/>
    <property type="project" value="TreeGrafter"/>
</dbReference>
<feature type="domain" description="BIG2" evidence="3">
    <location>
        <begin position="430"/>
        <end position="507"/>
    </location>
</feature>
<dbReference type="InterPro" id="IPR008964">
    <property type="entry name" value="Invasin/intimin_cell_adhesion"/>
</dbReference>
<feature type="domain" description="BIG2" evidence="3">
    <location>
        <begin position="347"/>
        <end position="424"/>
    </location>
</feature>
<dbReference type="eggNOG" id="COG5279">
    <property type="taxonomic scope" value="Bacteria"/>
</dbReference>
<dbReference type="EMBL" id="CP003639">
    <property type="protein sequence ID" value="AFM43195.1"/>
    <property type="molecule type" value="Genomic_DNA"/>
</dbReference>
<dbReference type="InterPro" id="IPR038765">
    <property type="entry name" value="Papain-like_cys_pep_sf"/>
</dbReference>
<keyword evidence="1" id="KW-0732">Signal</keyword>
<evidence type="ECO:0000259" key="3">
    <source>
        <dbReference type="SMART" id="SM00635"/>
    </source>
</evidence>
<sequence>MRKLLLGLIVLLSIFAFPGVTLADTMQTAANLTDLQSLIYQDMVDRETPFEIKYTGDVQTLENGNLMSTMNKASTQDDYLALSFSDIQYNANVISKYDTVLTFTVSYITTKAEEDFVTSQAQSIVSSIITPGMTPDEKEKAIHDYITSHVSYDYSLQYHSAYDALTYGRAVCQGYAMLMEKMLNDAGIKTIIIKGYLNGNQPEDFHAWNMVQLNGFWYQVDATNDGVLNNLFYNVTDIFLSQHGFTWDKTKFPQAATLYSSSGSVIGIALSKTMDTIAVGSNDTLVTTITPSNATNQAVTWKSSNPSVATVDQNGKVLAINGGTATITVTTQDGNKSASCHVTVPNSATNIALSPASTTIDVGFTKSLSVVFRPSATTDKKVTWSSDNTSVAAVDTNGNVKGIADGSANITAKSDDGGFVATCAVTVQTGVTKIVLSKTTDTINVGNNDTLVAAITPSNATSQAVTWKSSNPSVATVDQNGKVVAVKTGTTVISVAAQDGNKVASCQVTVPNLASSIALNLTSTTIDVGFTQSLKRCIYTKQYDG</sequence>
<protein>
    <submittedName>
        <fullName evidence="4">Ig-like domain-containing surface protein</fullName>
    </submittedName>
</protein>
<dbReference type="AlphaFoldDB" id="I4DBM1"/>
<dbReference type="HOGENOM" id="CLU_499421_0_0_9"/>
<name>I4DBM1_DESAJ</name>
<dbReference type="Gene3D" id="2.60.40.1080">
    <property type="match status" value="3"/>
</dbReference>
<evidence type="ECO:0000259" key="2">
    <source>
        <dbReference type="SMART" id="SM00460"/>
    </source>
</evidence>
<dbReference type="KEGG" id="dai:Desaci_4345"/>
<dbReference type="Pfam" id="PF02368">
    <property type="entry name" value="Big_2"/>
    <property type="match status" value="3"/>
</dbReference>
<accession>I4DBM1</accession>
<feature type="chain" id="PRO_5003688352" evidence="1">
    <location>
        <begin position="24"/>
        <end position="545"/>
    </location>
</feature>
<dbReference type="SMART" id="SM00635">
    <property type="entry name" value="BID_2"/>
    <property type="match status" value="3"/>
</dbReference>
<dbReference type="eggNOG" id="COG5492">
    <property type="taxonomic scope" value="Bacteria"/>
</dbReference>
<evidence type="ECO:0000313" key="4">
    <source>
        <dbReference type="EMBL" id="AFM43195.1"/>
    </source>
</evidence>
<feature type="signal peptide" evidence="1">
    <location>
        <begin position="1"/>
        <end position="23"/>
    </location>
</feature>
<dbReference type="PANTHER" id="PTHR46333:SF2">
    <property type="entry name" value="CYTOKINESIS PROTEIN 3"/>
    <property type="match status" value="1"/>
</dbReference>